<dbReference type="InterPro" id="IPR052613">
    <property type="entry name" value="LicD_transferase"/>
</dbReference>
<dbReference type="PANTHER" id="PTHR13627">
    <property type="entry name" value="FUKUTIN RELATED PROTEIN"/>
    <property type="match status" value="1"/>
</dbReference>
<evidence type="ECO:0000259" key="1">
    <source>
        <dbReference type="Pfam" id="PF04991"/>
    </source>
</evidence>
<dbReference type="Pfam" id="PF04991">
    <property type="entry name" value="LicD"/>
    <property type="match status" value="1"/>
</dbReference>
<accession>A0ABY7AK82</accession>
<evidence type="ECO:0000313" key="3">
    <source>
        <dbReference type="Proteomes" id="UP001163726"/>
    </source>
</evidence>
<reference evidence="2" key="1">
    <citation type="submission" date="2022-10" db="EMBL/GenBank/DDBJ databases">
        <title>Catenovulum adriacola sp. nov. isolated in the Harbour of Susak.</title>
        <authorList>
            <person name="Schoch T."/>
            <person name="Reich S.J."/>
            <person name="Stoeferle S."/>
            <person name="Flaiz M."/>
            <person name="Kazda M."/>
            <person name="Riedel C.U."/>
            <person name="Duerre P."/>
        </authorList>
    </citation>
    <scope>NUCLEOTIDE SEQUENCE</scope>
    <source>
        <strain evidence="2">TS8</strain>
    </source>
</reference>
<dbReference type="InterPro" id="IPR007074">
    <property type="entry name" value="LicD/FKTN/FKRP_NTP_transf"/>
</dbReference>
<name>A0ABY7AK82_9ALTE</name>
<dbReference type="RefSeq" id="WP_268073961.1">
    <property type="nucleotide sequence ID" value="NZ_CP109965.1"/>
</dbReference>
<dbReference type="EMBL" id="CP109965">
    <property type="protein sequence ID" value="WAJ69677.1"/>
    <property type="molecule type" value="Genomic_DNA"/>
</dbReference>
<gene>
    <name evidence="2" type="ORF">OLW01_11000</name>
</gene>
<dbReference type="PANTHER" id="PTHR13627:SF31">
    <property type="entry name" value="RIBITOL 5-PHOSPHATE TRANSFERASE FKRP"/>
    <property type="match status" value="1"/>
</dbReference>
<organism evidence="2 3">
    <name type="scientific">Catenovulum adriaticum</name>
    <dbReference type="NCBI Taxonomy" id="2984846"/>
    <lineage>
        <taxon>Bacteria</taxon>
        <taxon>Pseudomonadati</taxon>
        <taxon>Pseudomonadota</taxon>
        <taxon>Gammaproteobacteria</taxon>
        <taxon>Alteromonadales</taxon>
        <taxon>Alteromonadaceae</taxon>
        <taxon>Catenovulum</taxon>
    </lineage>
</organism>
<feature type="domain" description="LicD/FKTN/FKRP nucleotidyltransferase" evidence="1">
    <location>
        <begin position="27"/>
        <end position="135"/>
    </location>
</feature>
<evidence type="ECO:0000313" key="2">
    <source>
        <dbReference type="EMBL" id="WAJ69677.1"/>
    </source>
</evidence>
<proteinExistence type="predicted"/>
<sequence>MAGHHKLVGKVAEDALKMLSNVGSVFNQNKVDYCLEGGTLLGIVRENRLLPWDDDMDLTITEHQIPNLKQALKALPKKYRVRKRYYFTNYKAIKEGNLRLIRISNRKWFFFKGKVRMDIFVKYSDQENYYWTVGGKNNFVIKSIPKRFYDKTEAYEFNKQKYLVPQNYTQYLTLRYGDWQKPVKEWDCLNDDNAKIN</sequence>
<dbReference type="Proteomes" id="UP001163726">
    <property type="component" value="Chromosome"/>
</dbReference>
<protein>
    <submittedName>
        <fullName evidence="2">LicD family protein</fullName>
    </submittedName>
</protein>
<keyword evidence="3" id="KW-1185">Reference proteome</keyword>